<dbReference type="Proteomes" id="UP001153148">
    <property type="component" value="Unassembled WGS sequence"/>
</dbReference>
<evidence type="ECO:0000313" key="2">
    <source>
        <dbReference type="EMBL" id="CAG2065982.1"/>
    </source>
</evidence>
<feature type="non-terminal residue" evidence="2">
    <location>
        <position position="63"/>
    </location>
</feature>
<protein>
    <recommendedName>
        <fullName evidence="4">Recombination activating protein 1</fullName>
    </recommendedName>
</protein>
<reference evidence="2" key="1">
    <citation type="submission" date="2021-03" db="EMBL/GenBank/DDBJ databases">
        <authorList>
            <person name="Tran Van P."/>
        </authorList>
    </citation>
    <scope>NUCLEOTIDE SEQUENCE</scope>
</reference>
<sequence length="63" mass="6926">MQEDNCASKTCIVTKSKVLILQQSNQQTSGDQECLDGPDPKSSRPRLLHIRAKGSKVIDLSEV</sequence>
<comment type="caution">
    <text evidence="2">The sequence shown here is derived from an EMBL/GenBank/DDBJ whole genome shotgun (WGS) entry which is preliminary data.</text>
</comment>
<name>A0ABN7PIB6_TIMPD</name>
<evidence type="ECO:0008006" key="4">
    <source>
        <dbReference type="Google" id="ProtNLM"/>
    </source>
</evidence>
<gene>
    <name evidence="2" type="ORF">TPAB3V08_LOCUS12925</name>
</gene>
<dbReference type="EMBL" id="CAJPIN010048995">
    <property type="protein sequence ID" value="CAG2065982.1"/>
    <property type="molecule type" value="Genomic_DNA"/>
</dbReference>
<evidence type="ECO:0000256" key="1">
    <source>
        <dbReference type="SAM" id="MobiDB-lite"/>
    </source>
</evidence>
<organism evidence="2 3">
    <name type="scientific">Timema podura</name>
    <name type="common">Walking stick</name>
    <dbReference type="NCBI Taxonomy" id="61482"/>
    <lineage>
        <taxon>Eukaryota</taxon>
        <taxon>Metazoa</taxon>
        <taxon>Ecdysozoa</taxon>
        <taxon>Arthropoda</taxon>
        <taxon>Hexapoda</taxon>
        <taxon>Insecta</taxon>
        <taxon>Pterygota</taxon>
        <taxon>Neoptera</taxon>
        <taxon>Polyneoptera</taxon>
        <taxon>Phasmatodea</taxon>
        <taxon>Timematodea</taxon>
        <taxon>Timematoidea</taxon>
        <taxon>Timematidae</taxon>
        <taxon>Timema</taxon>
    </lineage>
</organism>
<feature type="region of interest" description="Disordered" evidence="1">
    <location>
        <begin position="24"/>
        <end position="50"/>
    </location>
</feature>
<proteinExistence type="predicted"/>
<evidence type="ECO:0000313" key="3">
    <source>
        <dbReference type="Proteomes" id="UP001153148"/>
    </source>
</evidence>
<accession>A0ABN7PIB6</accession>
<keyword evidence="3" id="KW-1185">Reference proteome</keyword>